<dbReference type="Pfam" id="PF00440">
    <property type="entry name" value="TetR_N"/>
    <property type="match status" value="1"/>
</dbReference>
<evidence type="ECO:0000259" key="5">
    <source>
        <dbReference type="PROSITE" id="PS50977"/>
    </source>
</evidence>
<evidence type="ECO:0000256" key="1">
    <source>
        <dbReference type="ARBA" id="ARBA00023015"/>
    </source>
</evidence>
<dbReference type="Proteomes" id="UP000017700">
    <property type="component" value="Chromosome"/>
</dbReference>
<dbReference type="InterPro" id="IPR001647">
    <property type="entry name" value="HTH_TetR"/>
</dbReference>
<reference evidence="7" key="4">
    <citation type="submission" date="2017-11" db="EMBL/GenBank/DDBJ databases">
        <title>Complete genome sequence of Serratia sp. ATCC 39006.</title>
        <authorList>
            <person name="Hampton H.G."/>
            <person name="Jackson S.A."/>
            <person name="Jauregui R."/>
            <person name="Poulter G.T.M."/>
            <person name="Salmond G.P.C."/>
            <person name="Fineran P.C."/>
        </authorList>
    </citation>
    <scope>NUCLEOTIDE SEQUENCE</scope>
    <source>
        <strain evidence="7">ATCC 39006</strain>
    </source>
</reference>
<organism evidence="7 8">
    <name type="scientific">Serratia sp. (strain ATCC 39006)</name>
    <name type="common">Prodigiosinella confusarubida</name>
    <dbReference type="NCBI Taxonomy" id="104623"/>
    <lineage>
        <taxon>Bacteria</taxon>
        <taxon>Pseudomonadati</taxon>
        <taxon>Pseudomonadota</taxon>
        <taxon>Gammaproteobacteria</taxon>
        <taxon>Enterobacterales</taxon>
        <taxon>Pectobacteriaceae</taxon>
        <taxon>Prodigiosinella</taxon>
    </lineage>
</organism>
<dbReference type="PANTHER" id="PTHR47506">
    <property type="entry name" value="TRANSCRIPTIONAL REGULATORY PROTEIN"/>
    <property type="match status" value="1"/>
</dbReference>
<dbReference type="KEGG" id="serq:CWC46_15060"/>
<dbReference type="GO" id="GO:0003677">
    <property type="term" value="F:DNA binding"/>
    <property type="evidence" value="ECO:0007669"/>
    <property type="project" value="UniProtKB-UniRule"/>
</dbReference>
<protein>
    <submittedName>
        <fullName evidence="7">TetR/AcrR family transcriptional regulator</fullName>
    </submittedName>
</protein>
<dbReference type="EMBL" id="CP025085">
    <property type="protein sequence ID" value="AUH01018.1"/>
    <property type="molecule type" value="Genomic_DNA"/>
</dbReference>
<keyword evidence="2 4" id="KW-0238">DNA-binding</keyword>
<dbReference type="SUPFAM" id="SSF46689">
    <property type="entry name" value="Homeodomain-like"/>
    <property type="match status" value="1"/>
</dbReference>
<dbReference type="PRINTS" id="PR00455">
    <property type="entry name" value="HTHTETR"/>
</dbReference>
<reference evidence="6 9" key="3">
    <citation type="submission" date="2017-11" db="EMBL/GenBank/DDBJ databases">
        <title>Complete genome sequence of Serratia sp. ATCC 39006 LacA.</title>
        <authorList>
            <person name="Hampton H.G."/>
            <person name="Jackson S.A."/>
            <person name="Jauregui R."/>
            <person name="Poulter G.T.M."/>
            <person name="Salmond G.P.C."/>
            <person name="Fineran P.C."/>
        </authorList>
    </citation>
    <scope>NUCLEOTIDE SEQUENCE [LARGE SCALE GENOMIC DNA]</scope>
    <source>
        <strain evidence="6 9">ATCC 39006</strain>
    </source>
</reference>
<evidence type="ECO:0000313" key="8">
    <source>
        <dbReference type="Proteomes" id="UP000017700"/>
    </source>
</evidence>
<gene>
    <name evidence="6" type="ORF">CWC46_15060</name>
    <name evidence="7" type="ORF">Ser39006_015065</name>
</gene>
<feature type="domain" description="HTH tetR-type" evidence="5">
    <location>
        <begin position="23"/>
        <end position="83"/>
    </location>
</feature>
<dbReference type="InterPro" id="IPR009057">
    <property type="entry name" value="Homeodomain-like_sf"/>
</dbReference>
<dbReference type="STRING" id="104623.Ser39006_02467"/>
<reference evidence="7 8" key="1">
    <citation type="journal article" date="2013" name="Genome Announc.">
        <title>Draft genome sequence of Serratia sp. strain ATCC 39006, a model bacterium for analysis of the biosynthesis and regulation of prodigiosin, a carbapenem, and gas vesicles.</title>
        <authorList>
            <person name="Fineran P.C."/>
            <person name="Iglesias Cans M.C."/>
            <person name="Ramsay J.P."/>
            <person name="Wilf N.M."/>
            <person name="Cossyleon D."/>
            <person name="McNeil M.B."/>
            <person name="Williamson N.R."/>
            <person name="Monson R.E."/>
            <person name="Becher S.A."/>
            <person name="Stanton J.A."/>
            <person name="Brugger K."/>
            <person name="Brown S.D."/>
            <person name="Salmond G.P."/>
        </authorList>
    </citation>
    <scope>NUCLEOTIDE SEQUENCE [LARGE SCALE GENOMIC DNA]</scope>
    <source>
        <strain evidence="7">ATCC 39006</strain>
        <strain evidence="8">ATCC 39006 / SC 11482</strain>
    </source>
</reference>
<keyword evidence="1" id="KW-0805">Transcription regulation</keyword>
<evidence type="ECO:0000256" key="2">
    <source>
        <dbReference type="ARBA" id="ARBA00023125"/>
    </source>
</evidence>
<reference evidence="7" key="2">
    <citation type="submission" date="2013-09" db="EMBL/GenBank/DDBJ databases">
        <authorList>
            <person name="Wang G."/>
            <person name="Yang Y."/>
            <person name="Su Y."/>
        </authorList>
    </citation>
    <scope>NUCLEOTIDE SEQUENCE</scope>
    <source>
        <strain evidence="7">ATCC 39006</strain>
    </source>
</reference>
<evidence type="ECO:0000313" key="7">
    <source>
        <dbReference type="EMBL" id="AUH05339.1"/>
    </source>
</evidence>
<dbReference type="AlphaFoldDB" id="A0A2I5TLA0"/>
<dbReference type="Proteomes" id="UP000233778">
    <property type="component" value="Chromosome"/>
</dbReference>
<name>A0A2I5TLA0_SERS3</name>
<proteinExistence type="predicted"/>
<sequence length="205" mass="23144">MILELTTFYFFVIAILHTNRYKMKAKDALIKTMQELLWTKGYSNTSPKEIQQVSGVGQGSMYHHFKGKADLARQTILRNAEELQHEISGILHTQKSARERIENYLQRERDILSGCRMGGLAQDSEIIGNDLLREPIANNFEWLIGEIEKVLEFGKASGEFSANLNVKNTALTLISVMQGAFVIARATQSEAYYKQAIAGVIEMLN</sequence>
<dbReference type="EMBL" id="CP025084">
    <property type="protein sequence ID" value="AUH05339.1"/>
    <property type="molecule type" value="Genomic_DNA"/>
</dbReference>
<accession>A0A2I5TLA0</accession>
<dbReference type="Pfam" id="PF16925">
    <property type="entry name" value="TetR_C_13"/>
    <property type="match status" value="1"/>
</dbReference>
<dbReference type="PANTHER" id="PTHR47506:SF3">
    <property type="entry name" value="HTH-TYPE TRANSCRIPTIONAL REGULATOR LMRA"/>
    <property type="match status" value="1"/>
</dbReference>
<dbReference type="InterPro" id="IPR036271">
    <property type="entry name" value="Tet_transcr_reg_TetR-rel_C_sf"/>
</dbReference>
<evidence type="ECO:0000256" key="3">
    <source>
        <dbReference type="ARBA" id="ARBA00023163"/>
    </source>
</evidence>
<dbReference type="Gene3D" id="1.10.357.10">
    <property type="entry name" value="Tetracycline Repressor, domain 2"/>
    <property type="match status" value="1"/>
</dbReference>
<keyword evidence="3" id="KW-0804">Transcription</keyword>
<feature type="DNA-binding region" description="H-T-H motif" evidence="4">
    <location>
        <begin position="46"/>
        <end position="65"/>
    </location>
</feature>
<dbReference type="KEGG" id="sera:Ser39006_015065"/>
<evidence type="ECO:0000256" key="4">
    <source>
        <dbReference type="PROSITE-ProRule" id="PRU00335"/>
    </source>
</evidence>
<keyword evidence="8" id="KW-1185">Reference proteome</keyword>
<evidence type="ECO:0000313" key="9">
    <source>
        <dbReference type="Proteomes" id="UP000233778"/>
    </source>
</evidence>
<evidence type="ECO:0000313" key="6">
    <source>
        <dbReference type="EMBL" id="AUH01018.1"/>
    </source>
</evidence>
<dbReference type="InterPro" id="IPR011075">
    <property type="entry name" value="TetR_C"/>
</dbReference>
<dbReference type="SUPFAM" id="SSF48498">
    <property type="entry name" value="Tetracyclin repressor-like, C-terminal domain"/>
    <property type="match status" value="1"/>
</dbReference>
<dbReference type="PROSITE" id="PS50977">
    <property type="entry name" value="HTH_TETR_2"/>
    <property type="match status" value="1"/>
</dbReference>